<organism evidence="2 3">
    <name type="scientific">Varunaivibrio sulfuroxidans</name>
    <dbReference type="NCBI Taxonomy" id="1773489"/>
    <lineage>
        <taxon>Bacteria</taxon>
        <taxon>Pseudomonadati</taxon>
        <taxon>Pseudomonadota</taxon>
        <taxon>Alphaproteobacteria</taxon>
        <taxon>Rhodospirillales</taxon>
        <taxon>Magnetovibrionaceae</taxon>
        <taxon>Varunaivibrio</taxon>
    </lineage>
</organism>
<comment type="caution">
    <text evidence="2">The sequence shown here is derived from an EMBL/GenBank/DDBJ whole genome shotgun (WGS) entry which is preliminary data.</text>
</comment>
<evidence type="ECO:0000313" key="2">
    <source>
        <dbReference type="EMBL" id="TCS63434.1"/>
    </source>
</evidence>
<name>A0A4R3JCN5_9PROT</name>
<protein>
    <submittedName>
        <fullName evidence="2">GMP synthase (Glutamine-hydrolysing)</fullName>
    </submittedName>
</protein>
<dbReference type="PROSITE" id="PS51273">
    <property type="entry name" value="GATASE_TYPE_1"/>
    <property type="match status" value="1"/>
</dbReference>
<dbReference type="Gene3D" id="3.40.50.880">
    <property type="match status" value="1"/>
</dbReference>
<evidence type="ECO:0000259" key="1">
    <source>
        <dbReference type="Pfam" id="PF00117"/>
    </source>
</evidence>
<reference evidence="2 3" key="1">
    <citation type="submission" date="2019-03" db="EMBL/GenBank/DDBJ databases">
        <title>Genomic Encyclopedia of Type Strains, Phase IV (KMG-IV): sequencing the most valuable type-strain genomes for metagenomic binning, comparative biology and taxonomic classification.</title>
        <authorList>
            <person name="Goeker M."/>
        </authorList>
    </citation>
    <scope>NUCLEOTIDE SEQUENCE [LARGE SCALE GENOMIC DNA]</scope>
    <source>
        <strain evidence="2 3">DSM 101688</strain>
    </source>
</reference>
<feature type="domain" description="Glutamine amidotransferase" evidence="1">
    <location>
        <begin position="88"/>
        <end position="214"/>
    </location>
</feature>
<gene>
    <name evidence="2" type="ORF">EDD55_10355</name>
</gene>
<sequence length="290" mass="31451">MTALPKIKPPRILVVDGYPKDHRAELTECAMTVAAELYVAMLRRCHPGVATEVLFPSDPDAALPSGAAIGDYDGVAWTGCSLNVYDDDPRVHRQITLARAAFAAGVPSFGSCWAAQIAVVAAGGSVAANPRGREMGVARKIALTAEGRAHPMYVGKPSVFDGFISHVDEITHVAPGTQVLASNAFTRVQAVSVNYARGTFWSVQYHPEYDLRQMARLTQCRAKVLVKAGFFSGDAAAKAYIERLDTLHGDPARGDIAWELGLDDDVLNADIRQIETRNWIEHLVIPAMRR</sequence>
<proteinExistence type="predicted"/>
<dbReference type="Proteomes" id="UP000295304">
    <property type="component" value="Unassembled WGS sequence"/>
</dbReference>
<accession>A0A4R3JCN5</accession>
<dbReference type="PANTHER" id="PTHR42695">
    <property type="entry name" value="GLUTAMINE AMIDOTRANSFERASE YLR126C-RELATED"/>
    <property type="match status" value="1"/>
</dbReference>
<dbReference type="InterPro" id="IPR044992">
    <property type="entry name" value="ChyE-like"/>
</dbReference>
<dbReference type="InterPro" id="IPR017926">
    <property type="entry name" value="GATASE"/>
</dbReference>
<dbReference type="PANTHER" id="PTHR42695:SF5">
    <property type="entry name" value="GLUTAMINE AMIDOTRANSFERASE YLR126C-RELATED"/>
    <property type="match status" value="1"/>
</dbReference>
<dbReference type="GO" id="GO:0005829">
    <property type="term" value="C:cytosol"/>
    <property type="evidence" value="ECO:0007669"/>
    <property type="project" value="TreeGrafter"/>
</dbReference>
<dbReference type="EMBL" id="SLZW01000003">
    <property type="protein sequence ID" value="TCS63434.1"/>
    <property type="molecule type" value="Genomic_DNA"/>
</dbReference>
<keyword evidence="3" id="KW-1185">Reference proteome</keyword>
<evidence type="ECO:0000313" key="3">
    <source>
        <dbReference type="Proteomes" id="UP000295304"/>
    </source>
</evidence>
<dbReference type="Pfam" id="PF00117">
    <property type="entry name" value="GATase"/>
    <property type="match status" value="1"/>
</dbReference>
<dbReference type="CDD" id="cd01741">
    <property type="entry name" value="GATase1_1"/>
    <property type="match status" value="1"/>
</dbReference>
<dbReference type="RefSeq" id="WP_132938412.1">
    <property type="nucleotide sequence ID" value="NZ_CP119676.1"/>
</dbReference>
<dbReference type="AlphaFoldDB" id="A0A4R3JCN5"/>
<dbReference type="InterPro" id="IPR029062">
    <property type="entry name" value="Class_I_gatase-like"/>
</dbReference>
<dbReference type="OrthoDB" id="9813383at2"/>
<dbReference type="SUPFAM" id="SSF52317">
    <property type="entry name" value="Class I glutamine amidotransferase-like"/>
    <property type="match status" value="1"/>
</dbReference>